<reference evidence="2 3" key="1">
    <citation type="journal article" date="2016" name="Mol. Biol. Evol.">
        <title>Comparative Genomics of Early-Diverging Mushroom-Forming Fungi Provides Insights into the Origins of Lignocellulose Decay Capabilities.</title>
        <authorList>
            <person name="Nagy L.G."/>
            <person name="Riley R."/>
            <person name="Tritt A."/>
            <person name="Adam C."/>
            <person name="Daum C."/>
            <person name="Floudas D."/>
            <person name="Sun H."/>
            <person name="Yadav J.S."/>
            <person name="Pangilinan J."/>
            <person name="Larsson K.H."/>
            <person name="Matsuura K."/>
            <person name="Barry K."/>
            <person name="Labutti K."/>
            <person name="Kuo R."/>
            <person name="Ohm R.A."/>
            <person name="Bhattacharya S.S."/>
            <person name="Shirouzu T."/>
            <person name="Yoshinaga Y."/>
            <person name="Martin F.M."/>
            <person name="Grigoriev I.V."/>
            <person name="Hibbett D.S."/>
        </authorList>
    </citation>
    <scope>NUCLEOTIDE SEQUENCE [LARGE SCALE GENOMIC DNA]</scope>
    <source>
        <strain evidence="2 3">93-53</strain>
    </source>
</reference>
<name>A0A165I6B8_9APHY</name>
<dbReference type="EMBL" id="KV427605">
    <property type="protein sequence ID" value="KZT12651.1"/>
    <property type="molecule type" value="Genomic_DNA"/>
</dbReference>
<dbReference type="GO" id="GO:0005634">
    <property type="term" value="C:nucleus"/>
    <property type="evidence" value="ECO:0007669"/>
    <property type="project" value="TreeGrafter"/>
</dbReference>
<protein>
    <recommendedName>
        <fullName evidence="4">ARM repeat-containing protein</fullName>
    </recommendedName>
</protein>
<comment type="similarity">
    <text evidence="1">Belongs to the TTI2 family.</text>
</comment>
<keyword evidence="3" id="KW-1185">Reference proteome</keyword>
<dbReference type="Gene3D" id="1.25.10.10">
    <property type="entry name" value="Leucine-rich Repeat Variant"/>
    <property type="match status" value="1"/>
</dbReference>
<dbReference type="RefSeq" id="XP_040770161.1">
    <property type="nucleotide sequence ID" value="XM_040903609.1"/>
</dbReference>
<dbReference type="OrthoDB" id="6417021at2759"/>
<dbReference type="AlphaFoldDB" id="A0A165I6B8"/>
<dbReference type="InterPro" id="IPR018870">
    <property type="entry name" value="Tti2"/>
</dbReference>
<dbReference type="Pfam" id="PF10521">
    <property type="entry name" value="Tti2"/>
    <property type="match status" value="1"/>
</dbReference>
<dbReference type="GO" id="GO:0005829">
    <property type="term" value="C:cytosol"/>
    <property type="evidence" value="ECO:0007669"/>
    <property type="project" value="TreeGrafter"/>
</dbReference>
<evidence type="ECO:0008006" key="4">
    <source>
        <dbReference type="Google" id="ProtNLM"/>
    </source>
</evidence>
<dbReference type="SUPFAM" id="SSF48371">
    <property type="entry name" value="ARM repeat"/>
    <property type="match status" value="1"/>
</dbReference>
<accession>A0A165I6B8</accession>
<sequence length="437" mass="48655">MDIRDDDALKNSLDALEIPEEFARYHAITDAQLISLLDEWRSNVQNALADLRTLLQARELLSVNEKAKVISVLAPLDGHDPWMLGSTREQAQDILQRFSSPETPLLEQVLTQHVKAVFQANPHPMLNVSTGRTRTRLMGGPLATLDHYGGQLWKARPGAVNLVSWCVRHCDSVAYEKLWHLIIPPMMTILDDYEAMYKLQGIHIVAEMLVHVPADLLRRTGVDGLLFSSLKKCLTYLHNSETPELIHQTVPTAISLIQLTTAPHSAKRFEQLCEVLGDGIVGSVWIYATRESDAIEASVDVLPEAVQALDIGAARYLKAIIPQLVYTLVPMPENRASKQFQLSSLRAMCSVIRVCAPRMHKWKRIILEGTLKCWVSLVDIGADDDRGCSQLMSALRKVCGCLLEACPSLAQDEYARLLQLDRQTFDPLVGGLAANDS</sequence>
<evidence type="ECO:0000313" key="2">
    <source>
        <dbReference type="EMBL" id="KZT12651.1"/>
    </source>
</evidence>
<organism evidence="2 3">
    <name type="scientific">Laetiporus sulphureus 93-53</name>
    <dbReference type="NCBI Taxonomy" id="1314785"/>
    <lineage>
        <taxon>Eukaryota</taxon>
        <taxon>Fungi</taxon>
        <taxon>Dikarya</taxon>
        <taxon>Basidiomycota</taxon>
        <taxon>Agaricomycotina</taxon>
        <taxon>Agaricomycetes</taxon>
        <taxon>Polyporales</taxon>
        <taxon>Laetiporus</taxon>
    </lineage>
</organism>
<dbReference type="STRING" id="1314785.A0A165I6B8"/>
<dbReference type="PANTHER" id="PTHR32226">
    <property type="entry name" value="TELO2-INTERACTING PROTEIN 2"/>
    <property type="match status" value="1"/>
</dbReference>
<evidence type="ECO:0000313" key="3">
    <source>
        <dbReference type="Proteomes" id="UP000076871"/>
    </source>
</evidence>
<gene>
    <name evidence="2" type="ORF">LAESUDRAFT_640616</name>
</gene>
<dbReference type="InParanoid" id="A0A165I6B8"/>
<dbReference type="InterPro" id="IPR016024">
    <property type="entry name" value="ARM-type_fold"/>
</dbReference>
<proteinExistence type="inferred from homology"/>
<dbReference type="InterPro" id="IPR011989">
    <property type="entry name" value="ARM-like"/>
</dbReference>
<dbReference type="GO" id="GO:0110078">
    <property type="term" value="C:TTT Hsp90 cochaperone complex"/>
    <property type="evidence" value="ECO:0007669"/>
    <property type="project" value="InterPro"/>
</dbReference>
<dbReference type="GeneID" id="63820639"/>
<dbReference type="Proteomes" id="UP000076871">
    <property type="component" value="Unassembled WGS sequence"/>
</dbReference>
<dbReference type="PANTHER" id="PTHR32226:SF2">
    <property type="entry name" value="TELO2-INTERACTING PROTEIN 2"/>
    <property type="match status" value="1"/>
</dbReference>
<evidence type="ECO:0000256" key="1">
    <source>
        <dbReference type="ARBA" id="ARBA00034736"/>
    </source>
</evidence>